<keyword evidence="7 10" id="KW-0727">SH2 domain</keyword>
<dbReference type="eggNOG" id="KOG4278">
    <property type="taxonomic scope" value="Eukaryota"/>
</dbReference>
<dbReference type="InterPro" id="IPR036028">
    <property type="entry name" value="SH3-like_dom_sf"/>
</dbReference>
<dbReference type="SUPFAM" id="SSF55550">
    <property type="entry name" value="SH2 domain"/>
    <property type="match status" value="1"/>
</dbReference>
<dbReference type="PANTHER" id="PTHR24418">
    <property type="entry name" value="TYROSINE-PROTEIN KINASE"/>
    <property type="match status" value="1"/>
</dbReference>
<dbReference type="KEGG" id="mbr:MONBRDRAFT_44322"/>
<organism evidence="17 18">
    <name type="scientific">Monosiga brevicollis</name>
    <name type="common">Choanoflagellate</name>
    <dbReference type="NCBI Taxonomy" id="81824"/>
    <lineage>
        <taxon>Eukaryota</taxon>
        <taxon>Choanoflagellata</taxon>
        <taxon>Craspedida</taxon>
        <taxon>Salpingoecidae</taxon>
        <taxon>Monosiga</taxon>
    </lineage>
</organism>
<dbReference type="PRINTS" id="PR00401">
    <property type="entry name" value="SH2DOMAIN"/>
</dbReference>
<evidence type="ECO:0000256" key="5">
    <source>
        <dbReference type="ARBA" id="ARBA00022777"/>
    </source>
</evidence>
<dbReference type="PROSITE" id="PS50002">
    <property type="entry name" value="SH3"/>
    <property type="match status" value="1"/>
</dbReference>
<dbReference type="FunFam" id="1.10.510.10:FF:002725">
    <property type="match status" value="1"/>
</dbReference>
<dbReference type="InterPro" id="IPR008266">
    <property type="entry name" value="Tyr_kinase_AS"/>
</dbReference>
<dbReference type="Gene3D" id="1.10.510.10">
    <property type="entry name" value="Transferase(Phosphotransferase) domain 1"/>
    <property type="match status" value="1"/>
</dbReference>
<dbReference type="InterPro" id="IPR000719">
    <property type="entry name" value="Prot_kinase_dom"/>
</dbReference>
<name>A9UQ58_MONBE</name>
<accession>A9UQ58</accession>
<dbReference type="InterPro" id="IPR020635">
    <property type="entry name" value="Tyr_kinase_cat_dom"/>
</dbReference>
<evidence type="ECO:0000313" key="18">
    <source>
        <dbReference type="Proteomes" id="UP000001357"/>
    </source>
</evidence>
<proteinExistence type="predicted"/>
<evidence type="ECO:0000259" key="16">
    <source>
        <dbReference type="PROSITE" id="PS50011"/>
    </source>
</evidence>
<feature type="domain" description="SH2" evidence="14">
    <location>
        <begin position="128"/>
        <end position="219"/>
    </location>
</feature>
<dbReference type="SMART" id="SM00252">
    <property type="entry name" value="SH2"/>
    <property type="match status" value="1"/>
</dbReference>
<dbReference type="Pfam" id="PF07714">
    <property type="entry name" value="PK_Tyr_Ser-Thr"/>
    <property type="match status" value="1"/>
</dbReference>
<evidence type="ECO:0000256" key="8">
    <source>
        <dbReference type="ARBA" id="ARBA00023137"/>
    </source>
</evidence>
<evidence type="ECO:0000259" key="14">
    <source>
        <dbReference type="PROSITE" id="PS50001"/>
    </source>
</evidence>
<dbReference type="PRINTS" id="PR00109">
    <property type="entry name" value="TYRKINASE"/>
</dbReference>
<feature type="binding site" evidence="12">
    <location>
        <position position="271"/>
    </location>
    <ligand>
        <name>ATP</name>
        <dbReference type="ChEBI" id="CHEBI:30616"/>
    </ligand>
</feature>
<dbReference type="Gene3D" id="2.30.30.40">
    <property type="entry name" value="SH3 Domains"/>
    <property type="match status" value="1"/>
</dbReference>
<dbReference type="Pfam" id="PF00018">
    <property type="entry name" value="SH3_1"/>
    <property type="match status" value="1"/>
</dbReference>
<sequence>MGNKATRQPAVGYNGEFFFQPRSDDSDEEVESDAAAAGPSQPGSRQRQPSHRADRYPREPQVGDVFVGVYNFQGRTEPELSFERGEKLTLLRRLDENWWLMRSQRSGKEGYAPSNYIAPFKDINRNPWYHSNISRNTAEYLLKSGVDGSFLVRESLSSPGEYSITLRCDGKARTHYRINHDARGYFVAAGKFFATVEQLVAHHAVVADGLVACLKQHPVEKAEAKPLVLSKEEDEQWEIARSEIVLGHRLGEGQYGEVYVGEWGPHRVAIKTIKDGAMEAKDFMKEADIMKRMRHPNLVRLLGVCTRGGPLFIVTEFMNNGNLLDFLQSERGRAEIDPTSMMHCALQIAEGMSFLEEKHFIHRDLAARNCLVGDNLQIKLADFGLARFVSSDFYEAAIGSKFPIKWTAPESLSLAIFTIKSDVWAFGVTLWEIATYGSAPYPGIHHSKVLDKLMMGYRMQRPEGCPMEIYNIMLQCWDVNPDLRPSFHKLKRQLQSLYGNSSIEAEFPTSAPADAVRVGVSEGAEIRDLTKRIMTQACFLLENQETSEFLNRLNLLIVDTQQLMGACGAVLQKGQNVEADQAMDSLRRRLQAINVAAMHLSQHVLNEEGFNQLLIGLQKVAGAAKAVAQAVKASS</sequence>
<evidence type="ECO:0000256" key="4">
    <source>
        <dbReference type="ARBA" id="ARBA00022741"/>
    </source>
</evidence>
<evidence type="ECO:0000256" key="13">
    <source>
        <dbReference type="SAM" id="MobiDB-lite"/>
    </source>
</evidence>
<keyword evidence="2 11" id="KW-0728">SH3 domain</keyword>
<dbReference type="CDD" id="cd11845">
    <property type="entry name" value="SH3_Src_like"/>
    <property type="match status" value="1"/>
</dbReference>
<keyword evidence="3" id="KW-0808">Transferase</keyword>
<keyword evidence="8" id="KW-0829">Tyrosine-protein kinase</keyword>
<keyword evidence="5" id="KW-0418">Kinase</keyword>
<dbReference type="EC" id="2.7.10.2" evidence="1"/>
<dbReference type="PRINTS" id="PR00452">
    <property type="entry name" value="SH3DOMAIN"/>
</dbReference>
<dbReference type="RefSeq" id="XP_001742753.1">
    <property type="nucleotide sequence ID" value="XM_001742701.1"/>
</dbReference>
<evidence type="ECO:0000256" key="3">
    <source>
        <dbReference type="ARBA" id="ARBA00022679"/>
    </source>
</evidence>
<dbReference type="GO" id="GO:0005886">
    <property type="term" value="C:plasma membrane"/>
    <property type="evidence" value="ECO:0000318"/>
    <property type="project" value="GO_Central"/>
</dbReference>
<dbReference type="GO" id="GO:0004715">
    <property type="term" value="F:non-membrane spanning protein tyrosine kinase activity"/>
    <property type="evidence" value="ECO:0007669"/>
    <property type="project" value="UniProtKB-EC"/>
</dbReference>
<protein>
    <recommendedName>
        <fullName evidence="1">non-specific protein-tyrosine kinase</fullName>
        <ecNumber evidence="1">2.7.10.2</ecNumber>
    </recommendedName>
</protein>
<evidence type="ECO:0000259" key="15">
    <source>
        <dbReference type="PROSITE" id="PS50002"/>
    </source>
</evidence>
<dbReference type="PROSITE" id="PS00107">
    <property type="entry name" value="PROTEIN_KINASE_ATP"/>
    <property type="match status" value="1"/>
</dbReference>
<dbReference type="InterPro" id="IPR036860">
    <property type="entry name" value="SH2_dom_sf"/>
</dbReference>
<dbReference type="PROSITE" id="PS50011">
    <property type="entry name" value="PROTEIN_KINASE_DOM"/>
    <property type="match status" value="1"/>
</dbReference>
<dbReference type="EMBL" id="CH991543">
    <property type="protein sequence ID" value="EDQ92991.1"/>
    <property type="molecule type" value="Genomic_DNA"/>
</dbReference>
<dbReference type="STRING" id="81824.A9UQ58"/>
<evidence type="ECO:0000256" key="11">
    <source>
        <dbReference type="PROSITE-ProRule" id="PRU00192"/>
    </source>
</evidence>
<dbReference type="SUPFAM" id="SSF50044">
    <property type="entry name" value="SH3-domain"/>
    <property type="match status" value="1"/>
</dbReference>
<gene>
    <name evidence="17" type="ORF">MONBRDRAFT_44322</name>
</gene>
<dbReference type="SMART" id="SM00219">
    <property type="entry name" value="TyrKc"/>
    <property type="match status" value="1"/>
</dbReference>
<dbReference type="Pfam" id="PF00017">
    <property type="entry name" value="SH2"/>
    <property type="match status" value="1"/>
</dbReference>
<evidence type="ECO:0000256" key="1">
    <source>
        <dbReference type="ARBA" id="ARBA00011903"/>
    </source>
</evidence>
<dbReference type="InterPro" id="IPR001245">
    <property type="entry name" value="Ser-Thr/Tyr_kinase_cat_dom"/>
</dbReference>
<dbReference type="InterPro" id="IPR000980">
    <property type="entry name" value="SH2"/>
</dbReference>
<evidence type="ECO:0000256" key="6">
    <source>
        <dbReference type="ARBA" id="ARBA00022840"/>
    </source>
</evidence>
<dbReference type="Proteomes" id="UP000001357">
    <property type="component" value="Unassembled WGS sequence"/>
</dbReference>
<evidence type="ECO:0000256" key="2">
    <source>
        <dbReference type="ARBA" id="ARBA00022443"/>
    </source>
</evidence>
<comment type="catalytic activity">
    <reaction evidence="9">
        <text>L-tyrosyl-[protein] + ATP = O-phospho-L-tyrosyl-[protein] + ADP + H(+)</text>
        <dbReference type="Rhea" id="RHEA:10596"/>
        <dbReference type="Rhea" id="RHEA-COMP:10136"/>
        <dbReference type="Rhea" id="RHEA-COMP:20101"/>
        <dbReference type="ChEBI" id="CHEBI:15378"/>
        <dbReference type="ChEBI" id="CHEBI:30616"/>
        <dbReference type="ChEBI" id="CHEBI:46858"/>
        <dbReference type="ChEBI" id="CHEBI:61978"/>
        <dbReference type="ChEBI" id="CHEBI:456216"/>
        <dbReference type="EC" id="2.7.10.2"/>
    </reaction>
</comment>
<dbReference type="SUPFAM" id="SSF56112">
    <property type="entry name" value="Protein kinase-like (PK-like)"/>
    <property type="match status" value="1"/>
</dbReference>
<dbReference type="Gene3D" id="3.30.505.10">
    <property type="entry name" value="SH2 domain"/>
    <property type="match status" value="1"/>
</dbReference>
<evidence type="ECO:0000256" key="7">
    <source>
        <dbReference type="ARBA" id="ARBA00022999"/>
    </source>
</evidence>
<dbReference type="SMART" id="SM00326">
    <property type="entry name" value="SH3"/>
    <property type="match status" value="1"/>
</dbReference>
<evidence type="ECO:0000256" key="12">
    <source>
        <dbReference type="PROSITE-ProRule" id="PRU10141"/>
    </source>
</evidence>
<dbReference type="PROSITE" id="PS00109">
    <property type="entry name" value="PROTEIN_KINASE_TYR"/>
    <property type="match status" value="1"/>
</dbReference>
<keyword evidence="6 12" id="KW-0067">ATP-binding</keyword>
<dbReference type="InterPro" id="IPR001452">
    <property type="entry name" value="SH3_domain"/>
</dbReference>
<dbReference type="GO" id="GO:0005524">
    <property type="term" value="F:ATP binding"/>
    <property type="evidence" value="ECO:0007669"/>
    <property type="project" value="UniProtKB-UniRule"/>
</dbReference>
<dbReference type="GeneID" id="5887314"/>
<feature type="domain" description="Protein kinase" evidence="16">
    <location>
        <begin position="244"/>
        <end position="498"/>
    </location>
</feature>
<dbReference type="InterPro" id="IPR011009">
    <property type="entry name" value="Kinase-like_dom_sf"/>
</dbReference>
<evidence type="ECO:0000313" key="17">
    <source>
        <dbReference type="EMBL" id="EDQ92991.1"/>
    </source>
</evidence>
<dbReference type="InterPro" id="IPR050198">
    <property type="entry name" value="Non-receptor_tyrosine_kinases"/>
</dbReference>
<dbReference type="FunFam" id="3.30.200.20:FF:000053">
    <property type="entry name" value="Tyrosine-protein kinase"/>
    <property type="match status" value="1"/>
</dbReference>
<dbReference type="AlphaFoldDB" id="A9UQ58"/>
<dbReference type="InterPro" id="IPR017441">
    <property type="entry name" value="Protein_kinase_ATP_BS"/>
</dbReference>
<dbReference type="PROSITE" id="PS50001">
    <property type="entry name" value="SH2"/>
    <property type="match status" value="1"/>
</dbReference>
<feature type="domain" description="SH3" evidence="15">
    <location>
        <begin position="61"/>
        <end position="122"/>
    </location>
</feature>
<dbReference type="InParanoid" id="A9UQ58"/>
<feature type="region of interest" description="Disordered" evidence="13">
    <location>
        <begin position="1"/>
        <end position="58"/>
    </location>
</feature>
<dbReference type="GO" id="GO:0004713">
    <property type="term" value="F:protein tyrosine kinase activity"/>
    <property type="evidence" value="ECO:0000318"/>
    <property type="project" value="GO_Central"/>
</dbReference>
<keyword evidence="4 12" id="KW-0547">Nucleotide-binding</keyword>
<evidence type="ECO:0000256" key="9">
    <source>
        <dbReference type="ARBA" id="ARBA00051245"/>
    </source>
</evidence>
<reference evidence="17 18" key="1">
    <citation type="journal article" date="2008" name="Nature">
        <title>The genome of the choanoflagellate Monosiga brevicollis and the origin of metazoans.</title>
        <authorList>
            <consortium name="JGI Sequencing"/>
            <person name="King N."/>
            <person name="Westbrook M.J."/>
            <person name="Young S.L."/>
            <person name="Kuo A."/>
            <person name="Abedin M."/>
            <person name="Chapman J."/>
            <person name="Fairclough S."/>
            <person name="Hellsten U."/>
            <person name="Isogai Y."/>
            <person name="Letunic I."/>
            <person name="Marr M."/>
            <person name="Pincus D."/>
            <person name="Putnam N."/>
            <person name="Rokas A."/>
            <person name="Wright K.J."/>
            <person name="Zuzow R."/>
            <person name="Dirks W."/>
            <person name="Good M."/>
            <person name="Goodstein D."/>
            <person name="Lemons D."/>
            <person name="Li W."/>
            <person name="Lyons J.B."/>
            <person name="Morris A."/>
            <person name="Nichols S."/>
            <person name="Richter D.J."/>
            <person name="Salamov A."/>
            <person name="Bork P."/>
            <person name="Lim W.A."/>
            <person name="Manning G."/>
            <person name="Miller W.T."/>
            <person name="McGinnis W."/>
            <person name="Shapiro H."/>
            <person name="Tjian R."/>
            <person name="Grigoriev I.V."/>
            <person name="Rokhsar D."/>
        </authorList>
    </citation>
    <scope>NUCLEOTIDE SEQUENCE [LARGE SCALE GENOMIC DNA]</scope>
    <source>
        <strain evidence="18">MX1 / ATCC 50154</strain>
    </source>
</reference>
<evidence type="ECO:0000256" key="10">
    <source>
        <dbReference type="PROSITE-ProRule" id="PRU00191"/>
    </source>
</evidence>
<keyword evidence="18" id="KW-1185">Reference proteome</keyword>